<feature type="domain" description="MlaB-like STAS" evidence="1">
    <location>
        <begin position="16"/>
        <end position="93"/>
    </location>
</feature>
<dbReference type="InterPro" id="IPR058548">
    <property type="entry name" value="MlaB-like_STAS"/>
</dbReference>
<evidence type="ECO:0000313" key="2">
    <source>
        <dbReference type="EMBL" id="MBP2292428.1"/>
    </source>
</evidence>
<comment type="caution">
    <text evidence="2">The sequence shown here is derived from an EMBL/GenBank/DDBJ whole genome shotgun (WGS) entry which is preliminary data.</text>
</comment>
<evidence type="ECO:0000259" key="1">
    <source>
        <dbReference type="Pfam" id="PF13466"/>
    </source>
</evidence>
<sequence length="103" mass="10955">MTLIKWSDEGGQVRLGLPSDLDLAMAQPLLEGLRAGFGASDTVVADAAAVERVSTACIQALLAAARHAAEHNRTFAILQPSEVLTEACEDLGLAPWLKQWSRA</sequence>
<dbReference type="Proteomes" id="UP000781958">
    <property type="component" value="Unassembled WGS sequence"/>
</dbReference>
<dbReference type="PANTHER" id="PTHR35849">
    <property type="entry name" value="BLR2341 PROTEIN"/>
    <property type="match status" value="1"/>
</dbReference>
<dbReference type="SUPFAM" id="SSF52091">
    <property type="entry name" value="SpoIIaa-like"/>
    <property type="match status" value="1"/>
</dbReference>
<dbReference type="PANTHER" id="PTHR35849:SF2">
    <property type="entry name" value="BLR2341 PROTEIN"/>
    <property type="match status" value="1"/>
</dbReference>
<dbReference type="Pfam" id="PF13466">
    <property type="entry name" value="STAS_2"/>
    <property type="match status" value="1"/>
</dbReference>
<accession>A0ABS4SIN0</accession>
<proteinExistence type="predicted"/>
<name>A0ABS4SIN0_9PROT</name>
<reference evidence="2 3" key="1">
    <citation type="submission" date="2021-03" db="EMBL/GenBank/DDBJ databases">
        <title>Genomic Encyclopedia of Type Strains, Phase III (KMG-III): the genomes of soil and plant-associated and newly described type strains.</title>
        <authorList>
            <person name="Whitman W."/>
        </authorList>
    </citation>
    <scope>NUCLEOTIDE SEQUENCE [LARGE SCALE GENOMIC DNA]</scope>
    <source>
        <strain evidence="2 3">IMMIB AFH-6</strain>
    </source>
</reference>
<dbReference type="RefSeq" id="WP_209766291.1">
    <property type="nucleotide sequence ID" value="NZ_JAGINP010000006.1"/>
</dbReference>
<protein>
    <submittedName>
        <fullName evidence="2">Anti-anti-sigma regulatory factor</fullName>
    </submittedName>
</protein>
<gene>
    <name evidence="2" type="ORF">J2851_002198</name>
</gene>
<dbReference type="InterPro" id="IPR052746">
    <property type="entry name" value="MlaB_ABC_Transporter"/>
</dbReference>
<dbReference type="EMBL" id="JAGINP010000006">
    <property type="protein sequence ID" value="MBP2292428.1"/>
    <property type="molecule type" value="Genomic_DNA"/>
</dbReference>
<dbReference type="Gene3D" id="3.30.750.24">
    <property type="entry name" value="STAS domain"/>
    <property type="match status" value="1"/>
</dbReference>
<keyword evidence="3" id="KW-1185">Reference proteome</keyword>
<evidence type="ECO:0000313" key="3">
    <source>
        <dbReference type="Proteomes" id="UP000781958"/>
    </source>
</evidence>
<dbReference type="InterPro" id="IPR036513">
    <property type="entry name" value="STAS_dom_sf"/>
</dbReference>
<organism evidence="2 3">
    <name type="scientific">Azospirillum rugosum</name>
    <dbReference type="NCBI Taxonomy" id="416170"/>
    <lineage>
        <taxon>Bacteria</taxon>
        <taxon>Pseudomonadati</taxon>
        <taxon>Pseudomonadota</taxon>
        <taxon>Alphaproteobacteria</taxon>
        <taxon>Rhodospirillales</taxon>
        <taxon>Azospirillaceae</taxon>
        <taxon>Azospirillum</taxon>
    </lineage>
</organism>